<evidence type="ECO:0000313" key="3">
    <source>
        <dbReference type="Proteomes" id="UP001153365"/>
    </source>
</evidence>
<proteinExistence type="predicted"/>
<organism evidence="2 3">
    <name type="scientific">Phakopsora pachyrhizi</name>
    <name type="common">Asian soybean rust disease fungus</name>
    <dbReference type="NCBI Taxonomy" id="170000"/>
    <lineage>
        <taxon>Eukaryota</taxon>
        <taxon>Fungi</taxon>
        <taxon>Dikarya</taxon>
        <taxon>Basidiomycota</taxon>
        <taxon>Pucciniomycotina</taxon>
        <taxon>Pucciniomycetes</taxon>
        <taxon>Pucciniales</taxon>
        <taxon>Phakopsoraceae</taxon>
        <taxon>Phakopsora</taxon>
    </lineage>
</organism>
<dbReference type="AlphaFoldDB" id="A0AAV0AV11"/>
<reference evidence="2" key="1">
    <citation type="submission" date="2022-06" db="EMBL/GenBank/DDBJ databases">
        <authorList>
            <consortium name="SYNGENTA / RWTH Aachen University"/>
        </authorList>
    </citation>
    <scope>NUCLEOTIDE SEQUENCE</scope>
</reference>
<gene>
    <name evidence="2" type="ORF">PPACK8108_LOCUS8611</name>
</gene>
<protein>
    <submittedName>
        <fullName evidence="2">Uncharacterized protein</fullName>
    </submittedName>
</protein>
<evidence type="ECO:0000313" key="2">
    <source>
        <dbReference type="EMBL" id="CAH7673724.1"/>
    </source>
</evidence>
<sequence>MSGQDLDAYQLVEAGTMTMDLIGQDFNSPNTSSKTAATTAQTNASPPLFSLFSSSPPPSSSSSSRFSDLNSNPLILPKPVAISNKKSSPDRFNRFSNILFELSDFEVSLDDKDQGERMGKGKDFKLSKNSINGPQWNKNNLLYNLLIGTVLLINQSRNILTLLKTLDQSAIYHFGAHFYFYVKILTLH</sequence>
<feature type="region of interest" description="Disordered" evidence="1">
    <location>
        <begin position="47"/>
        <end position="68"/>
    </location>
</feature>
<name>A0AAV0AV11_PHAPC</name>
<dbReference type="EMBL" id="CALTRL010001789">
    <property type="protein sequence ID" value="CAH7673724.1"/>
    <property type="molecule type" value="Genomic_DNA"/>
</dbReference>
<dbReference type="Proteomes" id="UP001153365">
    <property type="component" value="Unassembled WGS sequence"/>
</dbReference>
<evidence type="ECO:0000256" key="1">
    <source>
        <dbReference type="SAM" id="MobiDB-lite"/>
    </source>
</evidence>
<accession>A0AAV0AV11</accession>
<comment type="caution">
    <text evidence="2">The sequence shown here is derived from an EMBL/GenBank/DDBJ whole genome shotgun (WGS) entry which is preliminary data.</text>
</comment>
<keyword evidence="3" id="KW-1185">Reference proteome</keyword>